<dbReference type="OrthoDB" id="196264at2759"/>
<protein>
    <recommendedName>
        <fullName evidence="9">Sodium/hydrogen exchanger</fullName>
    </recommendedName>
</protein>
<evidence type="ECO:0000256" key="5">
    <source>
        <dbReference type="ARBA" id="ARBA00023053"/>
    </source>
</evidence>
<dbReference type="KEGG" id="dpx:DAPPUDRAFT_300379"/>
<dbReference type="AlphaFoldDB" id="E9G5Q7"/>
<comment type="similarity">
    <text evidence="9">Belongs to the monovalent cation:proton antiporter 1 (CPA1) transporter (TC 2.A.36) family.</text>
</comment>
<dbReference type="STRING" id="6669.E9G5Q7"/>
<dbReference type="GO" id="GO:0098719">
    <property type="term" value="P:sodium ion import across plasma membrane"/>
    <property type="evidence" value="ECO:0000318"/>
    <property type="project" value="GO_Central"/>
</dbReference>
<evidence type="ECO:0000256" key="10">
    <source>
        <dbReference type="SAM" id="MobiDB-lite"/>
    </source>
</evidence>
<feature type="compositionally biased region" description="Polar residues" evidence="10">
    <location>
        <begin position="611"/>
        <end position="625"/>
    </location>
</feature>
<feature type="transmembrane region" description="Helical" evidence="11">
    <location>
        <begin position="20"/>
        <end position="42"/>
    </location>
</feature>
<feature type="transmembrane region" description="Helical" evidence="11">
    <location>
        <begin position="377"/>
        <end position="399"/>
    </location>
</feature>
<dbReference type="PANTHER" id="PTHR10110">
    <property type="entry name" value="SODIUM/HYDROGEN EXCHANGER"/>
    <property type="match status" value="1"/>
</dbReference>
<dbReference type="InterPro" id="IPR018422">
    <property type="entry name" value="Cation/H_exchanger_CPA1"/>
</dbReference>
<feature type="compositionally biased region" description="Basic and acidic residues" evidence="10">
    <location>
        <begin position="533"/>
        <end position="543"/>
    </location>
</feature>
<evidence type="ECO:0000256" key="3">
    <source>
        <dbReference type="ARBA" id="ARBA00022692"/>
    </source>
</evidence>
<dbReference type="GO" id="GO:0005886">
    <property type="term" value="C:plasma membrane"/>
    <property type="evidence" value="ECO:0000318"/>
    <property type="project" value="GO_Central"/>
</dbReference>
<dbReference type="Proteomes" id="UP000000305">
    <property type="component" value="Unassembled WGS sequence"/>
</dbReference>
<evidence type="ECO:0000259" key="12">
    <source>
        <dbReference type="Pfam" id="PF00999"/>
    </source>
</evidence>
<feature type="region of interest" description="Disordered" evidence="10">
    <location>
        <begin position="487"/>
        <end position="543"/>
    </location>
</feature>
<evidence type="ECO:0000256" key="11">
    <source>
        <dbReference type="SAM" id="Phobius"/>
    </source>
</evidence>
<keyword evidence="8 9" id="KW-0739">Sodium transport</keyword>
<dbReference type="GO" id="GO:0015386">
    <property type="term" value="F:potassium:proton antiporter activity"/>
    <property type="evidence" value="ECO:0000318"/>
    <property type="project" value="GO_Central"/>
</dbReference>
<dbReference type="GO" id="GO:0071805">
    <property type="term" value="P:potassium ion transmembrane transport"/>
    <property type="evidence" value="ECO:0000318"/>
    <property type="project" value="GO_Central"/>
</dbReference>
<accession>E9G5Q7</accession>
<evidence type="ECO:0000256" key="1">
    <source>
        <dbReference type="ARBA" id="ARBA00004141"/>
    </source>
</evidence>
<feature type="transmembrane region" description="Helical" evidence="11">
    <location>
        <begin position="347"/>
        <end position="365"/>
    </location>
</feature>
<evidence type="ECO:0000256" key="8">
    <source>
        <dbReference type="ARBA" id="ARBA00023201"/>
    </source>
</evidence>
<feature type="transmembrane region" description="Helical" evidence="11">
    <location>
        <begin position="228"/>
        <end position="259"/>
    </location>
</feature>
<keyword evidence="7 11" id="KW-0472">Membrane</keyword>
<reference evidence="13 14" key="1">
    <citation type="journal article" date="2011" name="Science">
        <title>The ecoresponsive genome of Daphnia pulex.</title>
        <authorList>
            <person name="Colbourne J.K."/>
            <person name="Pfrender M.E."/>
            <person name="Gilbert D."/>
            <person name="Thomas W.K."/>
            <person name="Tucker A."/>
            <person name="Oakley T.H."/>
            <person name="Tokishita S."/>
            <person name="Aerts A."/>
            <person name="Arnold G.J."/>
            <person name="Basu M.K."/>
            <person name="Bauer D.J."/>
            <person name="Caceres C.E."/>
            <person name="Carmel L."/>
            <person name="Casola C."/>
            <person name="Choi J.H."/>
            <person name="Detter J.C."/>
            <person name="Dong Q."/>
            <person name="Dusheyko S."/>
            <person name="Eads B.D."/>
            <person name="Frohlich T."/>
            <person name="Geiler-Samerotte K.A."/>
            <person name="Gerlach D."/>
            <person name="Hatcher P."/>
            <person name="Jogdeo S."/>
            <person name="Krijgsveld J."/>
            <person name="Kriventseva E.V."/>
            <person name="Kultz D."/>
            <person name="Laforsch C."/>
            <person name="Lindquist E."/>
            <person name="Lopez J."/>
            <person name="Manak J.R."/>
            <person name="Muller J."/>
            <person name="Pangilinan J."/>
            <person name="Patwardhan R.P."/>
            <person name="Pitluck S."/>
            <person name="Pritham E.J."/>
            <person name="Rechtsteiner A."/>
            <person name="Rho M."/>
            <person name="Rogozin I.B."/>
            <person name="Sakarya O."/>
            <person name="Salamov A."/>
            <person name="Schaack S."/>
            <person name="Shapiro H."/>
            <person name="Shiga Y."/>
            <person name="Skalitzky C."/>
            <person name="Smith Z."/>
            <person name="Souvorov A."/>
            <person name="Sung W."/>
            <person name="Tang Z."/>
            <person name="Tsuchiya D."/>
            <person name="Tu H."/>
            <person name="Vos H."/>
            <person name="Wang M."/>
            <person name="Wolf Y.I."/>
            <person name="Yamagata H."/>
            <person name="Yamada T."/>
            <person name="Ye Y."/>
            <person name="Shaw J.R."/>
            <person name="Andrews J."/>
            <person name="Crease T.J."/>
            <person name="Tang H."/>
            <person name="Lucas S.M."/>
            <person name="Robertson H.M."/>
            <person name="Bork P."/>
            <person name="Koonin E.V."/>
            <person name="Zdobnov E.M."/>
            <person name="Grigoriev I.V."/>
            <person name="Lynch M."/>
            <person name="Boore J.L."/>
        </authorList>
    </citation>
    <scope>NUCLEOTIDE SEQUENCE [LARGE SCALE GENOMIC DNA]</scope>
</reference>
<feature type="transmembrane region" description="Helical" evidence="11">
    <location>
        <begin position="191"/>
        <end position="216"/>
    </location>
</feature>
<keyword evidence="14" id="KW-1185">Reference proteome</keyword>
<dbReference type="PRINTS" id="PR01084">
    <property type="entry name" value="NAHEXCHNGR"/>
</dbReference>
<keyword evidence="6 9" id="KW-0406">Ion transport</keyword>
<dbReference type="Pfam" id="PF00999">
    <property type="entry name" value="Na_H_Exchanger"/>
    <property type="match status" value="1"/>
</dbReference>
<dbReference type="InterPro" id="IPR006153">
    <property type="entry name" value="Cation/H_exchanger_TM"/>
</dbReference>
<evidence type="ECO:0000256" key="2">
    <source>
        <dbReference type="ARBA" id="ARBA00022448"/>
    </source>
</evidence>
<proteinExistence type="inferred from homology"/>
<evidence type="ECO:0000313" key="13">
    <source>
        <dbReference type="EMBL" id="EFX85592.1"/>
    </source>
</evidence>
<dbReference type="GO" id="GO:0015385">
    <property type="term" value="F:sodium:proton antiporter activity"/>
    <property type="evidence" value="ECO:0000318"/>
    <property type="project" value="GO_Central"/>
</dbReference>
<keyword evidence="4 11" id="KW-1133">Transmembrane helix</keyword>
<evidence type="ECO:0000313" key="14">
    <source>
        <dbReference type="Proteomes" id="UP000000305"/>
    </source>
</evidence>
<sequence>MWVLGICIVKTVVNGWPKLLAWFPETCCLIVVGFAVGGILYATKTAVLSPLSSTIFFFCMLPPIILDAGYFMPNRLFFDHFGTILLFAVVGTIFNAICIGVSLWACGLSGLYGFEISLLETLLFSSLISAVDPVTVLAVLEEIHVDKVLYIIVFGESLMNDAVSVVLYNMCDSYVTLGADKIETADVLTGFAAFIVLALGGTIIGIVWGFLAGFVTKFTHRVPVIEPVFVFIMSYAALINAEAFQLSSILSVMFCGITMKNYVAENVSPASLTTINKGLKAISNCSESIIFMFLGITTVNDHHEWNTAFILLTVFFCTLYRAIGVFLLSEIANYFRLHKLNFVEKLVMSYSGLRGAIAFALVLLIDPGRIPRQPLFVTATITVVFFTIFFQGITIRPLVRFLKVKQEERQEKTMNERLHERMLDYTMAGVLDVLGQCNSIKIRNKFKQWDYAYIRPCLIGGKKHREPKITETYWALTILEQATKLDGRNHTNSTQSGSDSLANSNRSCSSSGLVARKSSPQSMEAAARNLNTSKREPSAKGEIRDPAEVCHHHVACKLYRCKSVGHSRCCRHVVSRDCDLIPKGKTNRGYDEDEVLFRSADSNPHEEEQHSTSTVSASASCEPNANSRISAQFIKE</sequence>
<keyword evidence="3 9" id="KW-0812">Transmembrane</keyword>
<feature type="transmembrane region" description="Helical" evidence="11">
    <location>
        <begin position="308"/>
        <end position="335"/>
    </location>
</feature>
<dbReference type="EMBL" id="GL732532">
    <property type="protein sequence ID" value="EFX85592.1"/>
    <property type="molecule type" value="Genomic_DNA"/>
</dbReference>
<keyword evidence="9" id="KW-0050">Antiport</keyword>
<feature type="domain" description="Cation/H+ exchanger transmembrane" evidence="12">
    <location>
        <begin position="23"/>
        <end position="400"/>
    </location>
</feature>
<name>E9G5Q7_DAPPU</name>
<feature type="compositionally biased region" description="Low complexity" evidence="10">
    <location>
        <begin position="498"/>
        <end position="511"/>
    </location>
</feature>
<feature type="transmembrane region" description="Helical" evidence="11">
    <location>
        <begin position="54"/>
        <end position="72"/>
    </location>
</feature>
<dbReference type="NCBIfam" id="TIGR00840">
    <property type="entry name" value="b_cpa1"/>
    <property type="match status" value="1"/>
</dbReference>
<dbReference type="Gene3D" id="6.10.140.1330">
    <property type="match status" value="1"/>
</dbReference>
<dbReference type="InParanoid" id="E9G5Q7"/>
<keyword evidence="5" id="KW-0915">Sodium</keyword>
<dbReference type="eggNOG" id="KOG1966">
    <property type="taxonomic scope" value="Eukaryota"/>
</dbReference>
<dbReference type="PhylomeDB" id="E9G5Q7"/>
<comment type="subcellular location">
    <subcellularLocation>
        <location evidence="1">Membrane</location>
        <topology evidence="1">Multi-pass membrane protein</topology>
    </subcellularLocation>
</comment>
<gene>
    <name evidence="13" type="ORF">DAPPUDRAFT_300379</name>
</gene>
<feature type="transmembrane region" description="Helical" evidence="11">
    <location>
        <begin position="118"/>
        <end position="140"/>
    </location>
</feature>
<dbReference type="OMA" id="QNIQPRG"/>
<feature type="transmembrane region" description="Helical" evidence="11">
    <location>
        <begin position="84"/>
        <end position="106"/>
    </location>
</feature>
<evidence type="ECO:0000256" key="7">
    <source>
        <dbReference type="ARBA" id="ARBA00023136"/>
    </source>
</evidence>
<organism evidence="13 14">
    <name type="scientific">Daphnia pulex</name>
    <name type="common">Water flea</name>
    <dbReference type="NCBI Taxonomy" id="6669"/>
    <lineage>
        <taxon>Eukaryota</taxon>
        <taxon>Metazoa</taxon>
        <taxon>Ecdysozoa</taxon>
        <taxon>Arthropoda</taxon>
        <taxon>Crustacea</taxon>
        <taxon>Branchiopoda</taxon>
        <taxon>Diplostraca</taxon>
        <taxon>Cladocera</taxon>
        <taxon>Anomopoda</taxon>
        <taxon>Daphniidae</taxon>
        <taxon>Daphnia</taxon>
    </lineage>
</organism>
<evidence type="ECO:0000256" key="4">
    <source>
        <dbReference type="ARBA" id="ARBA00022989"/>
    </source>
</evidence>
<evidence type="ECO:0000256" key="6">
    <source>
        <dbReference type="ARBA" id="ARBA00023065"/>
    </source>
</evidence>
<dbReference type="PANTHER" id="PTHR10110:SF98">
    <property type="entry name" value="SODIUM_HYDROGEN EXCHANGER"/>
    <property type="match status" value="1"/>
</dbReference>
<dbReference type="GO" id="GO:0051453">
    <property type="term" value="P:regulation of intracellular pH"/>
    <property type="evidence" value="ECO:0000318"/>
    <property type="project" value="GO_Central"/>
</dbReference>
<dbReference type="HOGENOM" id="CLU_005912_4_2_1"/>
<dbReference type="InterPro" id="IPR004709">
    <property type="entry name" value="NaH_exchanger"/>
</dbReference>
<feature type="region of interest" description="Disordered" evidence="10">
    <location>
        <begin position="600"/>
        <end position="625"/>
    </location>
</feature>
<evidence type="ECO:0000256" key="9">
    <source>
        <dbReference type="RuleBase" id="RU003722"/>
    </source>
</evidence>
<keyword evidence="2 9" id="KW-0813">Transport</keyword>